<evidence type="ECO:0000256" key="12">
    <source>
        <dbReference type="ARBA" id="ARBA00022989"/>
    </source>
</evidence>
<dbReference type="EMBL" id="OL677996">
    <property type="protein sequence ID" value="UZZ43696.1"/>
    <property type="molecule type" value="Genomic_DNA"/>
</dbReference>
<evidence type="ECO:0000256" key="4">
    <source>
        <dbReference type="ARBA" id="ARBA00013531"/>
    </source>
</evidence>
<feature type="domain" description="Cytochrome b/b6 N-terminal region profile" evidence="20">
    <location>
        <begin position="1"/>
        <end position="212"/>
    </location>
</feature>
<dbReference type="CTD" id="4519"/>
<feature type="binding site" description="axial binding residue" evidence="18">
    <location>
        <position position="199"/>
    </location>
    <ligand>
        <name>heme b</name>
        <dbReference type="ChEBI" id="CHEBI:60344"/>
        <label>b566</label>
    </ligand>
    <ligandPart>
        <name>Fe</name>
        <dbReference type="ChEBI" id="CHEBI:18248"/>
    </ligandPart>
</feature>
<keyword evidence="9 18" id="KW-0479">Metal-binding</keyword>
<evidence type="ECO:0000313" key="22">
    <source>
        <dbReference type="EMBL" id="UZZ43696.1"/>
    </source>
</evidence>
<feature type="transmembrane region" description="Helical" evidence="19">
    <location>
        <begin position="142"/>
        <end position="164"/>
    </location>
</feature>
<dbReference type="PANTHER" id="PTHR19271:SF16">
    <property type="entry name" value="CYTOCHROME B"/>
    <property type="match status" value="1"/>
</dbReference>
<dbReference type="SUPFAM" id="SSF81648">
    <property type="entry name" value="a domain/subunit of cytochrome bc1 complex (Ubiquinol-cytochrome c reductase)"/>
    <property type="match status" value="1"/>
</dbReference>
<protein>
    <recommendedName>
        <fullName evidence="4 19">Cytochrome b</fullName>
    </recommendedName>
</protein>
<evidence type="ECO:0000256" key="13">
    <source>
        <dbReference type="ARBA" id="ARBA00023004"/>
    </source>
</evidence>
<feature type="domain" description="Cytochrome b/b6 C-terminal region profile" evidence="21">
    <location>
        <begin position="213"/>
        <end position="381"/>
    </location>
</feature>
<dbReference type="GO" id="GO:0046872">
    <property type="term" value="F:metal ion binding"/>
    <property type="evidence" value="ECO:0007669"/>
    <property type="project" value="UniProtKB-UniRule"/>
</dbReference>
<dbReference type="GO" id="GO:0006122">
    <property type="term" value="P:mitochondrial electron transport, ubiquinol to cytochrome c"/>
    <property type="evidence" value="ECO:0007669"/>
    <property type="project" value="TreeGrafter"/>
</dbReference>
<evidence type="ECO:0000256" key="5">
    <source>
        <dbReference type="ARBA" id="ARBA00022448"/>
    </source>
</evidence>
<dbReference type="AlphaFoldDB" id="A0A9E8RTP4"/>
<comment type="similarity">
    <text evidence="19">Belongs to the cytochrome b family.</text>
</comment>
<evidence type="ECO:0000256" key="2">
    <source>
        <dbReference type="ARBA" id="ARBA00004448"/>
    </source>
</evidence>
<reference evidence="22" key="1">
    <citation type="submission" date="2021-11" db="EMBL/GenBank/DDBJ databases">
        <authorList>
            <person name="Ge X.-Y."/>
            <person name="Peng L."/>
            <person name="Sun C.-H."/>
            <person name="Wang B.-X."/>
        </authorList>
    </citation>
    <scope>NUCLEOTIDE SEQUENCE</scope>
</reference>
<keyword evidence="5 19" id="KW-0813">Transport</keyword>
<comment type="cofactor">
    <cofactor evidence="19">
        <name>heme b</name>
        <dbReference type="ChEBI" id="CHEBI:60344"/>
    </cofactor>
    <text evidence="19">Binds 2 heme groups non-covalently.</text>
</comment>
<comment type="subcellular location">
    <subcellularLocation>
        <location evidence="2">Mitochondrion inner membrane</location>
        <topology evidence="2">Multi-pass membrane protein</topology>
    </subcellularLocation>
</comment>
<keyword evidence="14" id="KW-0830">Ubiquinone</keyword>
<feature type="transmembrane region" description="Helical" evidence="19">
    <location>
        <begin position="184"/>
        <end position="203"/>
    </location>
</feature>
<geneLocation type="mitochondrion" evidence="22"/>
<dbReference type="GO" id="GO:0016491">
    <property type="term" value="F:oxidoreductase activity"/>
    <property type="evidence" value="ECO:0007669"/>
    <property type="project" value="UniProtKB-UniRule"/>
</dbReference>
<keyword evidence="16 19" id="KW-0472">Membrane</keyword>
<dbReference type="CDD" id="cd00284">
    <property type="entry name" value="Cytochrome_b_N"/>
    <property type="match status" value="1"/>
</dbReference>
<dbReference type="InterPro" id="IPR016174">
    <property type="entry name" value="Di-haem_cyt_TM"/>
</dbReference>
<sequence length="381" mass="45303">MNKKNTITYNENMMKILNNKMMLMPIPSNISFMWNFGSLMGMCMIIQLITGILLSMHYAANINFAFNMMNHIYRNVNYGWMLRILHSNSASMFFIFIYMHIGRNLYYESFQNKMTWNSGIILMFMLMMTAFMGYVLPWGQMSYWGATVITNLISVIPYIGNLIIKWIWGGYSINNATLNRFLSFHFLLPFIMIIMMMIHLIMLHKENSNNPLNINKMIDKIEFYPYFMWKDILTMIMTMMLLIMFSMKFPFILNDYDNFIESNPMITPPHIKPEWYFLFAYAILRSIPNKMGGVIALVMSISILLFMPPIIKNKIILGNNYFFLSKITFWIMVINFILLSWIGQNPVEYPFILMGQSFSILYFIYFINLNWINYSWNLMLN</sequence>
<reference evidence="22" key="2">
    <citation type="journal article" date="2022" name="Syst. Entomol.">
        <title>Massive gene rearrangements of mitochondrial genomes and implications for the phylogeny of Trichoptera (Insecta).</title>
        <authorList>
            <person name="Ge X."/>
            <person name="Peng L."/>
            <person name="Vogler A.P."/>
            <person name="Morse J.C."/>
            <person name="Yang L."/>
            <person name="Sun C."/>
            <person name="Wang B."/>
        </authorList>
    </citation>
    <scope>NUCLEOTIDE SEQUENCE</scope>
</reference>
<evidence type="ECO:0000256" key="11">
    <source>
        <dbReference type="ARBA" id="ARBA00022982"/>
    </source>
</evidence>
<keyword evidence="8 19" id="KW-0812">Transmembrane</keyword>
<dbReference type="PROSITE" id="PS51003">
    <property type="entry name" value="CYTB_CTER"/>
    <property type="match status" value="1"/>
</dbReference>
<organism evidence="22">
    <name type="scientific">Plectrocnemia tsukuiensis</name>
    <dbReference type="NCBI Taxonomy" id="623670"/>
    <lineage>
        <taxon>Eukaryota</taxon>
        <taxon>Metazoa</taxon>
        <taxon>Ecdysozoa</taxon>
        <taxon>Arthropoda</taxon>
        <taxon>Hexapoda</taxon>
        <taxon>Insecta</taxon>
        <taxon>Pterygota</taxon>
        <taxon>Neoptera</taxon>
        <taxon>Endopterygota</taxon>
        <taxon>Trichoptera</taxon>
        <taxon>Annulipalpia</taxon>
        <taxon>Psychomyioidea</taxon>
        <taxon>Polycentropodidae</taxon>
        <taxon>Polycentropodinae</taxon>
        <taxon>Plectrocnemia</taxon>
    </lineage>
</organism>
<dbReference type="InterPro" id="IPR036150">
    <property type="entry name" value="Cyt_b/b6_C_sf"/>
</dbReference>
<evidence type="ECO:0000256" key="3">
    <source>
        <dbReference type="ARBA" id="ARBA00011649"/>
    </source>
</evidence>
<dbReference type="GO" id="GO:0045275">
    <property type="term" value="C:respiratory chain complex III"/>
    <property type="evidence" value="ECO:0007669"/>
    <property type="project" value="InterPro"/>
</dbReference>
<dbReference type="SUPFAM" id="SSF81342">
    <property type="entry name" value="Transmembrane di-heme cytochromes"/>
    <property type="match status" value="1"/>
</dbReference>
<proteinExistence type="inferred from homology"/>
<dbReference type="GO" id="GO:0005743">
    <property type="term" value="C:mitochondrial inner membrane"/>
    <property type="evidence" value="ECO:0007669"/>
    <property type="project" value="UniProtKB-SubCell"/>
</dbReference>
<keyword evidence="15 19" id="KW-0496">Mitochondrion</keyword>
<keyword evidence="13 18" id="KW-0408">Iron</keyword>
<evidence type="ECO:0000259" key="20">
    <source>
        <dbReference type="PROSITE" id="PS51002"/>
    </source>
</evidence>
<feature type="transmembrane region" description="Helical" evidence="19">
    <location>
        <begin position="223"/>
        <end position="245"/>
    </location>
</feature>
<feature type="transmembrane region" description="Helical" evidence="19">
    <location>
        <begin position="83"/>
        <end position="102"/>
    </location>
</feature>
<evidence type="ECO:0000256" key="9">
    <source>
        <dbReference type="ARBA" id="ARBA00022723"/>
    </source>
</evidence>
<evidence type="ECO:0000256" key="6">
    <source>
        <dbReference type="ARBA" id="ARBA00022617"/>
    </source>
</evidence>
<evidence type="ECO:0000256" key="19">
    <source>
        <dbReference type="RuleBase" id="RU362117"/>
    </source>
</evidence>
<dbReference type="InterPro" id="IPR030689">
    <property type="entry name" value="Cytochrome_b"/>
</dbReference>
<evidence type="ECO:0000256" key="17">
    <source>
        <dbReference type="PIRSR" id="PIRSR038885-1"/>
    </source>
</evidence>
<comment type="cofactor">
    <cofactor evidence="18">
        <name>heme</name>
        <dbReference type="ChEBI" id="CHEBI:30413"/>
    </cofactor>
    <text evidence="18">Binds 2 heme groups non-covalently.</text>
</comment>
<dbReference type="Pfam" id="PF00032">
    <property type="entry name" value="Cytochrom_B_C"/>
    <property type="match status" value="1"/>
</dbReference>
<evidence type="ECO:0000256" key="7">
    <source>
        <dbReference type="ARBA" id="ARBA00022660"/>
    </source>
</evidence>
<accession>A0A9E8RTP4</accession>
<feature type="transmembrane region" description="Helical" evidence="19">
    <location>
        <begin position="323"/>
        <end position="342"/>
    </location>
</feature>
<dbReference type="CDD" id="cd00290">
    <property type="entry name" value="cytochrome_b_C"/>
    <property type="match status" value="1"/>
</dbReference>
<feature type="binding site" description="axial binding residue" evidence="18">
    <location>
        <position position="185"/>
    </location>
    <ligand>
        <name>heme b</name>
        <dbReference type="ChEBI" id="CHEBI:60344"/>
        <label>b562</label>
    </ligand>
    <ligandPart>
        <name>Fe</name>
        <dbReference type="ChEBI" id="CHEBI:18248"/>
    </ligandPart>
</feature>
<evidence type="ECO:0000256" key="10">
    <source>
        <dbReference type="ARBA" id="ARBA00022792"/>
    </source>
</evidence>
<dbReference type="PIRSF" id="PIRSF038885">
    <property type="entry name" value="COB"/>
    <property type="match status" value="1"/>
</dbReference>
<comment type="subunit">
    <text evidence="3">The main subunits of complex b-c1 are: cytochrome b, cytochrome c1 and the Rieske protein.</text>
</comment>
<dbReference type="Pfam" id="PF00033">
    <property type="entry name" value="Cytochrome_B"/>
    <property type="match status" value="1"/>
</dbReference>
<evidence type="ECO:0000256" key="15">
    <source>
        <dbReference type="ARBA" id="ARBA00023128"/>
    </source>
</evidence>
<feature type="transmembrane region" description="Helical" evidence="19">
    <location>
        <begin position="114"/>
        <end position="136"/>
    </location>
</feature>
<gene>
    <name evidence="22" type="primary">CYTB</name>
</gene>
<evidence type="ECO:0000256" key="16">
    <source>
        <dbReference type="ARBA" id="ARBA00023136"/>
    </source>
</evidence>
<dbReference type="RefSeq" id="YP_010585960.1">
    <property type="nucleotide sequence ID" value="NC_069238.1"/>
</dbReference>
<keyword evidence="11 19" id="KW-0249">Electron transport</keyword>
<keyword evidence="12 19" id="KW-1133">Transmembrane helix</keyword>
<evidence type="ECO:0000259" key="21">
    <source>
        <dbReference type="PROSITE" id="PS51003"/>
    </source>
</evidence>
<keyword evidence="10" id="KW-0999">Mitochondrion inner membrane</keyword>
<dbReference type="InterPro" id="IPR027387">
    <property type="entry name" value="Cytb/b6-like_sf"/>
</dbReference>
<keyword evidence="6 18" id="KW-0349">Heme</keyword>
<feature type="binding site" evidence="17">
    <location>
        <position position="204"/>
    </location>
    <ligand>
        <name>a ubiquinone</name>
        <dbReference type="ChEBI" id="CHEBI:16389"/>
    </ligand>
</feature>
<feature type="binding site" description="axial binding residue" evidence="18">
    <location>
        <position position="86"/>
    </location>
    <ligand>
        <name>heme b</name>
        <dbReference type="ChEBI" id="CHEBI:60344"/>
        <label>b562</label>
    </ligand>
    <ligandPart>
        <name>Fe</name>
        <dbReference type="ChEBI" id="CHEBI:18248"/>
    </ligandPart>
</feature>
<dbReference type="InterPro" id="IPR048260">
    <property type="entry name" value="Cytochrome_b_C_euk/bac"/>
</dbReference>
<evidence type="ECO:0000256" key="18">
    <source>
        <dbReference type="PIRSR" id="PIRSR038885-2"/>
    </source>
</evidence>
<evidence type="ECO:0000256" key="1">
    <source>
        <dbReference type="ARBA" id="ARBA00002566"/>
    </source>
</evidence>
<dbReference type="PANTHER" id="PTHR19271">
    <property type="entry name" value="CYTOCHROME B"/>
    <property type="match status" value="1"/>
</dbReference>
<name>A0A9E8RTP4_9NEOP</name>
<feature type="transmembrane region" description="Helical" evidence="19">
    <location>
        <begin position="349"/>
        <end position="372"/>
    </location>
</feature>
<dbReference type="GO" id="GO:0008121">
    <property type="term" value="F:quinol-cytochrome-c reductase activity"/>
    <property type="evidence" value="ECO:0007669"/>
    <property type="project" value="InterPro"/>
</dbReference>
<dbReference type="Gene3D" id="1.20.810.10">
    <property type="entry name" value="Cytochrome Bc1 Complex, Chain C"/>
    <property type="match status" value="1"/>
</dbReference>
<evidence type="ECO:0000256" key="8">
    <source>
        <dbReference type="ARBA" id="ARBA00022692"/>
    </source>
</evidence>
<dbReference type="InterPro" id="IPR005797">
    <property type="entry name" value="Cyt_b/b6_N"/>
</dbReference>
<dbReference type="GeneID" id="77424813"/>
<dbReference type="InterPro" id="IPR005798">
    <property type="entry name" value="Cyt_b/b6_C"/>
</dbReference>
<evidence type="ECO:0000256" key="14">
    <source>
        <dbReference type="ARBA" id="ARBA00023075"/>
    </source>
</evidence>
<feature type="binding site" description="axial binding residue" evidence="18">
    <location>
        <position position="100"/>
    </location>
    <ligand>
        <name>heme b</name>
        <dbReference type="ChEBI" id="CHEBI:60344"/>
        <label>b566</label>
    </ligand>
    <ligandPart>
        <name>Fe</name>
        <dbReference type="ChEBI" id="CHEBI:18248"/>
    </ligandPart>
</feature>
<dbReference type="PROSITE" id="PS51002">
    <property type="entry name" value="CYTB_NTER"/>
    <property type="match status" value="1"/>
</dbReference>
<dbReference type="InterPro" id="IPR048259">
    <property type="entry name" value="Cytochrome_b_N_euk/bac"/>
</dbReference>
<comment type="function">
    <text evidence="1 19">Component of the ubiquinol-cytochrome c reductase complex (complex III or cytochrome b-c1 complex) that is part of the mitochondrial respiratory chain. The b-c1 complex mediates electron transfer from ubiquinol to cytochrome c. Contributes to the generation of a proton gradient across the mitochondrial membrane that is then used for ATP synthesis.</text>
</comment>
<keyword evidence="7 19" id="KW-0679">Respiratory chain</keyword>
<feature type="transmembrane region" description="Helical" evidence="19">
    <location>
        <begin position="291"/>
        <end position="311"/>
    </location>
</feature>